<dbReference type="GO" id="GO:0008270">
    <property type="term" value="F:zinc ion binding"/>
    <property type="evidence" value="ECO:0007669"/>
    <property type="project" value="InterPro"/>
</dbReference>
<sequence>MPCLPPPYKRPIGRPSKKRKKDSSEQDSGSQYNAKRRYGQITCQTCKRVGHNSRTCPERSNGAAAQEEGIDEDEAREQEANWEETIEAAHAAHVADEENLTQNHPESQPDENTEADLSTTTTAAPPNAATTPATSSRPIEPTPPIPPTRGRDRTTRRGRNPTSTAPQTRVASHAAGSKCQIPATPTNVAGPSTGPGSMSQGPLVRPTLQAQNSASSRPPTVTRETMAAASPATQSRFTSFMPTPSLKKKKPSASIKK</sequence>
<evidence type="ECO:0000313" key="2">
    <source>
        <dbReference type="EMBL" id="RYR25231.1"/>
    </source>
</evidence>
<dbReference type="InterPro" id="IPR036875">
    <property type="entry name" value="Znf_CCHC_sf"/>
</dbReference>
<dbReference type="SUPFAM" id="SSF57756">
    <property type="entry name" value="Retrovirus zinc finger-like domains"/>
    <property type="match status" value="1"/>
</dbReference>
<dbReference type="EMBL" id="SDMP01000012">
    <property type="protein sequence ID" value="RYR25231.1"/>
    <property type="molecule type" value="Genomic_DNA"/>
</dbReference>
<proteinExistence type="predicted"/>
<comment type="caution">
    <text evidence="2">The sequence shown here is derived from an EMBL/GenBank/DDBJ whole genome shotgun (WGS) entry which is preliminary data.</text>
</comment>
<dbReference type="GO" id="GO:0003676">
    <property type="term" value="F:nucleic acid binding"/>
    <property type="evidence" value="ECO:0007669"/>
    <property type="project" value="InterPro"/>
</dbReference>
<gene>
    <name evidence="2" type="ORF">Ahy_B02g058886</name>
</gene>
<feature type="compositionally biased region" description="Basic residues" evidence="1">
    <location>
        <begin position="11"/>
        <end position="21"/>
    </location>
</feature>
<evidence type="ECO:0000313" key="3">
    <source>
        <dbReference type="Proteomes" id="UP000289738"/>
    </source>
</evidence>
<evidence type="ECO:0008006" key="4">
    <source>
        <dbReference type="Google" id="ProtNLM"/>
    </source>
</evidence>
<dbReference type="AlphaFoldDB" id="A0A445AFN3"/>
<name>A0A445AFN3_ARAHY</name>
<reference evidence="2 3" key="1">
    <citation type="submission" date="2019-01" db="EMBL/GenBank/DDBJ databases">
        <title>Sequencing of cultivated peanut Arachis hypogaea provides insights into genome evolution and oil improvement.</title>
        <authorList>
            <person name="Chen X."/>
        </authorList>
    </citation>
    <scope>NUCLEOTIDE SEQUENCE [LARGE SCALE GENOMIC DNA]</scope>
    <source>
        <strain evidence="3">cv. Fuhuasheng</strain>
        <tissue evidence="2">Leaves</tissue>
    </source>
</reference>
<feature type="compositionally biased region" description="Low complexity" evidence="1">
    <location>
        <begin position="118"/>
        <end position="139"/>
    </location>
</feature>
<feature type="compositionally biased region" description="Basic residues" evidence="1">
    <location>
        <begin position="246"/>
        <end position="257"/>
    </location>
</feature>
<protein>
    <recommendedName>
        <fullName evidence="4">CCHC-type domain-containing protein</fullName>
    </recommendedName>
</protein>
<feature type="compositionally biased region" description="Acidic residues" evidence="1">
    <location>
        <begin position="68"/>
        <end position="86"/>
    </location>
</feature>
<organism evidence="2 3">
    <name type="scientific">Arachis hypogaea</name>
    <name type="common">Peanut</name>
    <dbReference type="NCBI Taxonomy" id="3818"/>
    <lineage>
        <taxon>Eukaryota</taxon>
        <taxon>Viridiplantae</taxon>
        <taxon>Streptophyta</taxon>
        <taxon>Embryophyta</taxon>
        <taxon>Tracheophyta</taxon>
        <taxon>Spermatophyta</taxon>
        <taxon>Magnoliopsida</taxon>
        <taxon>eudicotyledons</taxon>
        <taxon>Gunneridae</taxon>
        <taxon>Pentapetalae</taxon>
        <taxon>rosids</taxon>
        <taxon>fabids</taxon>
        <taxon>Fabales</taxon>
        <taxon>Fabaceae</taxon>
        <taxon>Papilionoideae</taxon>
        <taxon>50 kb inversion clade</taxon>
        <taxon>dalbergioids sensu lato</taxon>
        <taxon>Dalbergieae</taxon>
        <taxon>Pterocarpus clade</taxon>
        <taxon>Arachis</taxon>
    </lineage>
</organism>
<feature type="compositionally biased region" description="Polar residues" evidence="1">
    <location>
        <begin position="183"/>
        <end position="200"/>
    </location>
</feature>
<feature type="compositionally biased region" description="Polar residues" evidence="1">
    <location>
        <begin position="208"/>
        <end position="223"/>
    </location>
</feature>
<feature type="compositionally biased region" description="Polar residues" evidence="1">
    <location>
        <begin position="231"/>
        <end position="241"/>
    </location>
</feature>
<evidence type="ECO:0000256" key="1">
    <source>
        <dbReference type="SAM" id="MobiDB-lite"/>
    </source>
</evidence>
<keyword evidence="3" id="KW-1185">Reference proteome</keyword>
<dbReference type="Proteomes" id="UP000289738">
    <property type="component" value="Chromosome B02"/>
</dbReference>
<feature type="region of interest" description="Disordered" evidence="1">
    <location>
        <begin position="1"/>
        <end position="257"/>
    </location>
</feature>
<accession>A0A445AFN3</accession>